<accession>A0A382B1W9</accession>
<dbReference type="AlphaFoldDB" id="A0A382B1W9"/>
<organism evidence="1">
    <name type="scientific">marine metagenome</name>
    <dbReference type="NCBI Taxonomy" id="408172"/>
    <lineage>
        <taxon>unclassified sequences</taxon>
        <taxon>metagenomes</taxon>
        <taxon>ecological metagenomes</taxon>
    </lineage>
</organism>
<evidence type="ECO:0000313" key="1">
    <source>
        <dbReference type="EMBL" id="SVB07253.1"/>
    </source>
</evidence>
<sequence>MVLGLSWIAVTGVGCRTQGFDAGRVQPKVFDPGEGPVNSIRLFTSPALFNLDGEPGPDAFKARVYAVRDSVPKPVPFTEGTLEIIIFDEASNRDQQDPPRQVWSFSGLVLDRHRIQTSIGYSYDFTLEIDKSKPLPGKVSVVAKFTQPDGVSIFAKPVSITVEP</sequence>
<reference evidence="1" key="1">
    <citation type="submission" date="2018-05" db="EMBL/GenBank/DDBJ databases">
        <authorList>
            <person name="Lanie J.A."/>
            <person name="Ng W.-L."/>
            <person name="Kazmierczak K.M."/>
            <person name="Andrzejewski T.M."/>
            <person name="Davidsen T.M."/>
            <person name="Wayne K.J."/>
            <person name="Tettelin H."/>
            <person name="Glass J.I."/>
            <person name="Rusch D."/>
            <person name="Podicherti R."/>
            <person name="Tsui H.-C.T."/>
            <person name="Winkler M.E."/>
        </authorList>
    </citation>
    <scope>NUCLEOTIDE SEQUENCE</scope>
</reference>
<dbReference type="EMBL" id="UINC01027652">
    <property type="protein sequence ID" value="SVB07253.1"/>
    <property type="molecule type" value="Genomic_DNA"/>
</dbReference>
<name>A0A382B1W9_9ZZZZ</name>
<proteinExistence type="predicted"/>
<gene>
    <name evidence="1" type="ORF">METZ01_LOCUS160107</name>
</gene>
<protein>
    <submittedName>
        <fullName evidence="1">Uncharacterized protein</fullName>
    </submittedName>
</protein>